<proteinExistence type="predicted"/>
<evidence type="ECO:0008006" key="3">
    <source>
        <dbReference type="Google" id="ProtNLM"/>
    </source>
</evidence>
<accession>A0A7W5H2W1</accession>
<dbReference type="RefSeq" id="WP_183413619.1">
    <property type="nucleotide sequence ID" value="NZ_JACHYB010000002.1"/>
</dbReference>
<gene>
    <name evidence="1" type="ORF">FHX64_001985</name>
</gene>
<organism evidence="1 2">
    <name type="scientific">Microbacter margulisiae</name>
    <dbReference type="NCBI Taxonomy" id="1350067"/>
    <lineage>
        <taxon>Bacteria</taxon>
        <taxon>Pseudomonadati</taxon>
        <taxon>Bacteroidota</taxon>
        <taxon>Bacteroidia</taxon>
        <taxon>Bacteroidales</taxon>
        <taxon>Porphyromonadaceae</taxon>
        <taxon>Microbacter</taxon>
    </lineage>
</organism>
<sequence>MTLYKSDIQLVDSTPQLVFDTLSDLRNLENSRHLIPENSIQDVEFHEDKCLFSIPPLGKIELYIQEKIPATAIRFNSDNAPIDFHLIINIEPMDEGRKTQLQVEVHADLPQMVKMMFNGKIQQFVNQFATAIGQIHYA</sequence>
<evidence type="ECO:0000313" key="1">
    <source>
        <dbReference type="EMBL" id="MBB3187787.1"/>
    </source>
</evidence>
<comment type="caution">
    <text evidence="1">The sequence shown here is derived from an EMBL/GenBank/DDBJ whole genome shotgun (WGS) entry which is preliminary data.</text>
</comment>
<evidence type="ECO:0000313" key="2">
    <source>
        <dbReference type="Proteomes" id="UP000544222"/>
    </source>
</evidence>
<dbReference type="Proteomes" id="UP000544222">
    <property type="component" value="Unassembled WGS sequence"/>
</dbReference>
<name>A0A7W5H2W1_9PORP</name>
<protein>
    <recommendedName>
        <fullName evidence="3">Polyketide cyclase / dehydrase and lipid transport</fullName>
    </recommendedName>
</protein>
<dbReference type="SUPFAM" id="SSF55961">
    <property type="entry name" value="Bet v1-like"/>
    <property type="match status" value="1"/>
</dbReference>
<dbReference type="EMBL" id="JACHYB010000002">
    <property type="protein sequence ID" value="MBB3187787.1"/>
    <property type="molecule type" value="Genomic_DNA"/>
</dbReference>
<keyword evidence="2" id="KW-1185">Reference proteome</keyword>
<dbReference type="AlphaFoldDB" id="A0A7W5H2W1"/>
<reference evidence="1 2" key="1">
    <citation type="submission" date="2020-08" db="EMBL/GenBank/DDBJ databases">
        <title>Genomic Encyclopedia of Type Strains, Phase IV (KMG-IV): sequencing the most valuable type-strain genomes for metagenomic binning, comparative biology and taxonomic classification.</title>
        <authorList>
            <person name="Goeker M."/>
        </authorList>
    </citation>
    <scope>NUCLEOTIDE SEQUENCE [LARGE SCALE GENOMIC DNA]</scope>
    <source>
        <strain evidence="1 2">DSM 27471</strain>
    </source>
</reference>